<dbReference type="EMBL" id="KN831771">
    <property type="protein sequence ID" value="KIM46065.1"/>
    <property type="molecule type" value="Genomic_DNA"/>
</dbReference>
<accession>A0A0C3CB93</accession>
<keyword evidence="2" id="KW-1185">Reference proteome</keyword>
<reference evidence="1 2" key="1">
    <citation type="submission" date="2014-04" db="EMBL/GenBank/DDBJ databases">
        <authorList>
            <consortium name="DOE Joint Genome Institute"/>
            <person name="Kuo A."/>
            <person name="Gay G."/>
            <person name="Dore J."/>
            <person name="Kohler A."/>
            <person name="Nagy L.G."/>
            <person name="Floudas D."/>
            <person name="Copeland A."/>
            <person name="Barry K.W."/>
            <person name="Cichocki N."/>
            <person name="Veneault-Fourrey C."/>
            <person name="LaButti K."/>
            <person name="Lindquist E.A."/>
            <person name="Lipzen A."/>
            <person name="Lundell T."/>
            <person name="Morin E."/>
            <person name="Murat C."/>
            <person name="Sun H."/>
            <person name="Tunlid A."/>
            <person name="Henrissat B."/>
            <person name="Grigoriev I.V."/>
            <person name="Hibbett D.S."/>
            <person name="Martin F."/>
            <person name="Nordberg H.P."/>
            <person name="Cantor M.N."/>
            <person name="Hua S.X."/>
        </authorList>
    </citation>
    <scope>NUCLEOTIDE SEQUENCE [LARGE SCALE GENOMIC DNA]</scope>
    <source>
        <strain evidence="2">h7</strain>
    </source>
</reference>
<evidence type="ECO:0000313" key="2">
    <source>
        <dbReference type="Proteomes" id="UP000053424"/>
    </source>
</evidence>
<reference evidence="2" key="2">
    <citation type="submission" date="2015-01" db="EMBL/GenBank/DDBJ databases">
        <title>Evolutionary Origins and Diversification of the Mycorrhizal Mutualists.</title>
        <authorList>
            <consortium name="DOE Joint Genome Institute"/>
            <consortium name="Mycorrhizal Genomics Consortium"/>
            <person name="Kohler A."/>
            <person name="Kuo A."/>
            <person name="Nagy L.G."/>
            <person name="Floudas D."/>
            <person name="Copeland A."/>
            <person name="Barry K.W."/>
            <person name="Cichocki N."/>
            <person name="Veneault-Fourrey C."/>
            <person name="LaButti K."/>
            <person name="Lindquist E.A."/>
            <person name="Lipzen A."/>
            <person name="Lundell T."/>
            <person name="Morin E."/>
            <person name="Murat C."/>
            <person name="Riley R."/>
            <person name="Ohm R."/>
            <person name="Sun H."/>
            <person name="Tunlid A."/>
            <person name="Henrissat B."/>
            <person name="Grigoriev I.V."/>
            <person name="Hibbett D.S."/>
            <person name="Martin F."/>
        </authorList>
    </citation>
    <scope>NUCLEOTIDE SEQUENCE [LARGE SCALE GENOMIC DNA]</scope>
    <source>
        <strain evidence="2">h7</strain>
    </source>
</reference>
<evidence type="ECO:0000313" key="1">
    <source>
        <dbReference type="EMBL" id="KIM46065.1"/>
    </source>
</evidence>
<sequence length="57" mass="6158">MYSANSHLSFRVYAAIELGESSRYGLVVVVEFSTIAIGIGIKGQRLTLGPVDSMEHS</sequence>
<dbReference type="AlphaFoldDB" id="A0A0C3CB93"/>
<proteinExistence type="predicted"/>
<dbReference type="Proteomes" id="UP000053424">
    <property type="component" value="Unassembled WGS sequence"/>
</dbReference>
<organism evidence="1 2">
    <name type="scientific">Hebeloma cylindrosporum</name>
    <dbReference type="NCBI Taxonomy" id="76867"/>
    <lineage>
        <taxon>Eukaryota</taxon>
        <taxon>Fungi</taxon>
        <taxon>Dikarya</taxon>
        <taxon>Basidiomycota</taxon>
        <taxon>Agaricomycotina</taxon>
        <taxon>Agaricomycetes</taxon>
        <taxon>Agaricomycetidae</taxon>
        <taxon>Agaricales</taxon>
        <taxon>Agaricineae</taxon>
        <taxon>Hymenogastraceae</taxon>
        <taxon>Hebeloma</taxon>
    </lineage>
</organism>
<dbReference type="HOGENOM" id="CLU_2996715_0_0_1"/>
<protein>
    <submittedName>
        <fullName evidence="1">Uncharacterized protein</fullName>
    </submittedName>
</protein>
<gene>
    <name evidence="1" type="ORF">M413DRAFT_441128</name>
</gene>
<name>A0A0C3CB93_HEBCY</name>